<dbReference type="InterPro" id="IPR036365">
    <property type="entry name" value="PGBD-like_sf"/>
</dbReference>
<dbReference type="RefSeq" id="WP_344918395.1">
    <property type="nucleotide sequence ID" value="NZ_BAABAQ010000004.1"/>
</dbReference>
<gene>
    <name evidence="2" type="ORF">GCM10022252_29460</name>
</gene>
<feature type="domain" description="Peptidoglycan binding-like" evidence="1">
    <location>
        <begin position="120"/>
        <end position="173"/>
    </location>
</feature>
<sequence length="348" mass="35960">MRRGGVLAGTAVAVLLGAGGVTAVALTGRDGVPAAASAAPAPLAEITRSDLVDTKAVDGTLGYAGRRELPNHAPGTVTRVRKTGVVVRRGGWLYRVDGRPVILMYGDIPIYRTLFSGTGGKDVEQLERNLEALGHDPGTVDGDFSWRTERAVREWQEEAGLAETGTVGAAQVAVASGPVRIAEVAAETGTSAGRSVVTTTSTRRVVHVDLDSGDQRLARIGATATVDLPGGGRGRGRITSVGTVAEPVRENGQPTGESTIDLDVTLDDPGDLGRLDQAPVTVNLRSERRADVLSVPVEALLALREGGYGLRLAGGRIVRAETGLFAAGRVEVSGTGLAEGAKVEVPRS</sequence>
<protein>
    <submittedName>
        <fullName evidence="2">Peptidoglycan-binding protein</fullName>
    </submittedName>
</protein>
<dbReference type="InterPro" id="IPR036366">
    <property type="entry name" value="PGBDSf"/>
</dbReference>
<dbReference type="EMBL" id="BAABAQ010000004">
    <property type="protein sequence ID" value="GAA4190728.1"/>
    <property type="molecule type" value="Genomic_DNA"/>
</dbReference>
<comment type="caution">
    <text evidence="2">The sequence shown here is derived from an EMBL/GenBank/DDBJ whole genome shotgun (WGS) entry which is preliminary data.</text>
</comment>
<dbReference type="Gene3D" id="1.10.101.10">
    <property type="entry name" value="PGBD-like superfamily/PGBD"/>
    <property type="match status" value="1"/>
</dbReference>
<evidence type="ECO:0000313" key="2">
    <source>
        <dbReference type="EMBL" id="GAA4190728.1"/>
    </source>
</evidence>
<dbReference type="InterPro" id="IPR002477">
    <property type="entry name" value="Peptidoglycan-bd-like"/>
</dbReference>
<name>A0ABP8AUY1_9ACTN</name>
<accession>A0ABP8AUY1</accession>
<evidence type="ECO:0000313" key="3">
    <source>
        <dbReference type="Proteomes" id="UP001501251"/>
    </source>
</evidence>
<dbReference type="SUPFAM" id="SSF47090">
    <property type="entry name" value="PGBD-like"/>
    <property type="match status" value="1"/>
</dbReference>
<evidence type="ECO:0000259" key="1">
    <source>
        <dbReference type="Pfam" id="PF01471"/>
    </source>
</evidence>
<organism evidence="2 3">
    <name type="scientific">Streptosporangium oxazolinicum</name>
    <dbReference type="NCBI Taxonomy" id="909287"/>
    <lineage>
        <taxon>Bacteria</taxon>
        <taxon>Bacillati</taxon>
        <taxon>Actinomycetota</taxon>
        <taxon>Actinomycetes</taxon>
        <taxon>Streptosporangiales</taxon>
        <taxon>Streptosporangiaceae</taxon>
        <taxon>Streptosporangium</taxon>
    </lineage>
</organism>
<dbReference type="Proteomes" id="UP001501251">
    <property type="component" value="Unassembled WGS sequence"/>
</dbReference>
<dbReference type="Pfam" id="PF01471">
    <property type="entry name" value="PG_binding_1"/>
    <property type="match status" value="1"/>
</dbReference>
<reference evidence="3" key="1">
    <citation type="journal article" date="2019" name="Int. J. Syst. Evol. Microbiol.">
        <title>The Global Catalogue of Microorganisms (GCM) 10K type strain sequencing project: providing services to taxonomists for standard genome sequencing and annotation.</title>
        <authorList>
            <consortium name="The Broad Institute Genomics Platform"/>
            <consortium name="The Broad Institute Genome Sequencing Center for Infectious Disease"/>
            <person name="Wu L."/>
            <person name="Ma J."/>
        </authorList>
    </citation>
    <scope>NUCLEOTIDE SEQUENCE [LARGE SCALE GENOMIC DNA]</scope>
    <source>
        <strain evidence="3">JCM 17388</strain>
    </source>
</reference>
<proteinExistence type="predicted"/>
<keyword evidence="3" id="KW-1185">Reference proteome</keyword>